<dbReference type="PANTHER" id="PTHR42977">
    <property type="entry name" value="HYDROLASE-RELATED"/>
    <property type="match status" value="1"/>
</dbReference>
<accession>A0ABN0U563</accession>
<dbReference type="PANTHER" id="PTHR42977:SF1">
    <property type="entry name" value="BLR6576 PROTEIN"/>
    <property type="match status" value="1"/>
</dbReference>
<dbReference type="EMBL" id="BAAAGX010000009">
    <property type="protein sequence ID" value="GAA0239155.1"/>
    <property type="molecule type" value="Genomic_DNA"/>
</dbReference>
<proteinExistence type="predicted"/>
<sequence length="229" mass="24070">MTTYVLVHGSWSGGWSWEHVRPLLEAAGHRVLAPSLTGLADRGHLAGPDIGLSTHIADITRLLQWEDLDDVVLVGHSYGGMVVTGVAGTVPERLAHLVYLDAFRPEAGQSAFDVLPVLEGLFGEPPPEHPWGWPMIDVGVLGITDPGEVAALTDRATPMPVLTHREKLPASRHTVPTTYVQGAASPLFDATAAAAAAAGATVLTWSDAGHALPLQFPERVAGVLLGLAS</sequence>
<protein>
    <submittedName>
        <fullName evidence="2">Alpha/beta fold hydrolase</fullName>
    </submittedName>
</protein>
<evidence type="ECO:0000313" key="3">
    <source>
        <dbReference type="Proteomes" id="UP001500967"/>
    </source>
</evidence>
<name>A0ABN0U563_9ACTN</name>
<reference evidence="2 3" key="1">
    <citation type="journal article" date="2019" name="Int. J. Syst. Evol. Microbiol.">
        <title>The Global Catalogue of Microorganisms (GCM) 10K type strain sequencing project: providing services to taxonomists for standard genome sequencing and annotation.</title>
        <authorList>
            <consortium name="The Broad Institute Genomics Platform"/>
            <consortium name="The Broad Institute Genome Sequencing Center for Infectious Disease"/>
            <person name="Wu L."/>
            <person name="Ma J."/>
        </authorList>
    </citation>
    <scope>NUCLEOTIDE SEQUENCE [LARGE SCALE GENOMIC DNA]</scope>
    <source>
        <strain evidence="2 3">JCM 10425</strain>
    </source>
</reference>
<dbReference type="InterPro" id="IPR029058">
    <property type="entry name" value="AB_hydrolase_fold"/>
</dbReference>
<comment type="caution">
    <text evidence="2">The sequence shown here is derived from an EMBL/GenBank/DDBJ whole genome shotgun (WGS) entry which is preliminary data.</text>
</comment>
<dbReference type="SUPFAM" id="SSF53474">
    <property type="entry name" value="alpha/beta-Hydrolases"/>
    <property type="match status" value="1"/>
</dbReference>
<dbReference type="Pfam" id="PF12697">
    <property type="entry name" value="Abhydrolase_6"/>
    <property type="match status" value="1"/>
</dbReference>
<feature type="domain" description="AB hydrolase-1" evidence="1">
    <location>
        <begin position="5"/>
        <end position="222"/>
    </location>
</feature>
<gene>
    <name evidence="2" type="ORF">GCM10009539_25580</name>
</gene>
<dbReference type="InterPro" id="IPR000073">
    <property type="entry name" value="AB_hydrolase_1"/>
</dbReference>
<evidence type="ECO:0000313" key="2">
    <source>
        <dbReference type="EMBL" id="GAA0239155.1"/>
    </source>
</evidence>
<dbReference type="PRINTS" id="PR00111">
    <property type="entry name" value="ABHYDROLASE"/>
</dbReference>
<dbReference type="Gene3D" id="3.40.50.1820">
    <property type="entry name" value="alpha/beta hydrolase"/>
    <property type="match status" value="1"/>
</dbReference>
<keyword evidence="3" id="KW-1185">Reference proteome</keyword>
<dbReference type="RefSeq" id="WP_344648987.1">
    <property type="nucleotide sequence ID" value="NZ_BAAAGX010000009.1"/>
</dbReference>
<evidence type="ECO:0000259" key="1">
    <source>
        <dbReference type="Pfam" id="PF12697"/>
    </source>
</evidence>
<dbReference type="Proteomes" id="UP001500967">
    <property type="component" value="Unassembled WGS sequence"/>
</dbReference>
<dbReference type="InterPro" id="IPR051340">
    <property type="entry name" value="Haloalkane_dehalogenase"/>
</dbReference>
<dbReference type="GO" id="GO:0016787">
    <property type="term" value="F:hydrolase activity"/>
    <property type="evidence" value="ECO:0007669"/>
    <property type="project" value="UniProtKB-KW"/>
</dbReference>
<keyword evidence="2" id="KW-0378">Hydrolase</keyword>
<organism evidence="2 3">
    <name type="scientific">Cryptosporangium japonicum</name>
    <dbReference type="NCBI Taxonomy" id="80872"/>
    <lineage>
        <taxon>Bacteria</taxon>
        <taxon>Bacillati</taxon>
        <taxon>Actinomycetota</taxon>
        <taxon>Actinomycetes</taxon>
        <taxon>Cryptosporangiales</taxon>
        <taxon>Cryptosporangiaceae</taxon>
        <taxon>Cryptosporangium</taxon>
    </lineage>
</organism>